<dbReference type="GO" id="GO:0003700">
    <property type="term" value="F:DNA-binding transcription factor activity"/>
    <property type="evidence" value="ECO:0007669"/>
    <property type="project" value="InterPro"/>
</dbReference>
<feature type="compositionally biased region" description="Basic and acidic residues" evidence="6">
    <location>
        <begin position="25"/>
        <end position="34"/>
    </location>
</feature>
<evidence type="ECO:0000259" key="7">
    <source>
        <dbReference type="PROSITE" id="PS50217"/>
    </source>
</evidence>
<dbReference type="PANTHER" id="PTHR45764">
    <property type="entry name" value="BZIP TRANSCRIPTION FACTOR 44"/>
    <property type="match status" value="1"/>
</dbReference>
<dbReference type="PANTHER" id="PTHR45764:SF76">
    <property type="entry name" value="OS02G0132500 PROTEIN"/>
    <property type="match status" value="1"/>
</dbReference>
<evidence type="ECO:0000256" key="2">
    <source>
        <dbReference type="ARBA" id="ARBA00023015"/>
    </source>
</evidence>
<gene>
    <name evidence="8" type="ORF">Taro_044492</name>
</gene>
<keyword evidence="4" id="KW-0804">Transcription</keyword>
<dbReference type="SUPFAM" id="SSF57959">
    <property type="entry name" value="Leucine zipper domain"/>
    <property type="match status" value="1"/>
</dbReference>
<dbReference type="GO" id="GO:0045893">
    <property type="term" value="P:positive regulation of DNA-templated transcription"/>
    <property type="evidence" value="ECO:0007669"/>
    <property type="project" value="TreeGrafter"/>
</dbReference>
<dbReference type="PROSITE" id="PS50217">
    <property type="entry name" value="BZIP"/>
    <property type="match status" value="1"/>
</dbReference>
<comment type="caution">
    <text evidence="8">The sequence shown here is derived from an EMBL/GenBank/DDBJ whole genome shotgun (WGS) entry which is preliminary data.</text>
</comment>
<dbReference type="AlphaFoldDB" id="A0A843X3D8"/>
<sequence>MVSSSGSGGSSGSGSALLGNSGSEGDLRQAMDQRRQRRMLSNRESARRSRMRKQKHLDDLTAQVAQLRRENNQALASYRATTQQGLAVEAENAVLRTQIMELSSRLESLNEIVQYMNGGGHGFSCEGPPPAPPSQAMDGFFMSAPWSLLSVNQPIMASPDLFQY</sequence>
<feature type="compositionally biased region" description="Low complexity" evidence="6">
    <location>
        <begin position="13"/>
        <end position="24"/>
    </location>
</feature>
<proteinExistence type="predicted"/>
<dbReference type="GO" id="GO:0046982">
    <property type="term" value="F:protein heterodimerization activity"/>
    <property type="evidence" value="ECO:0007669"/>
    <property type="project" value="UniProtKB-ARBA"/>
</dbReference>
<dbReference type="InterPro" id="IPR045314">
    <property type="entry name" value="bZIP_plant_GBF1"/>
</dbReference>
<keyword evidence="3" id="KW-0238">DNA-binding</keyword>
<keyword evidence="2" id="KW-0805">Transcription regulation</keyword>
<dbReference type="Proteomes" id="UP000652761">
    <property type="component" value="Unassembled WGS sequence"/>
</dbReference>
<dbReference type="InterPro" id="IPR004827">
    <property type="entry name" value="bZIP"/>
</dbReference>
<dbReference type="CDD" id="cd14702">
    <property type="entry name" value="bZIP_plant_GBF1"/>
    <property type="match status" value="1"/>
</dbReference>
<keyword evidence="9" id="KW-1185">Reference proteome</keyword>
<evidence type="ECO:0000256" key="5">
    <source>
        <dbReference type="ARBA" id="ARBA00023242"/>
    </source>
</evidence>
<keyword evidence="5" id="KW-0539">Nucleus</keyword>
<dbReference type="PROSITE" id="PS00036">
    <property type="entry name" value="BZIP_BASIC"/>
    <property type="match status" value="1"/>
</dbReference>
<feature type="region of interest" description="Disordered" evidence="6">
    <location>
        <begin position="1"/>
        <end position="57"/>
    </location>
</feature>
<evidence type="ECO:0000256" key="4">
    <source>
        <dbReference type="ARBA" id="ARBA00023163"/>
    </source>
</evidence>
<dbReference type="Pfam" id="PF00170">
    <property type="entry name" value="bZIP_1"/>
    <property type="match status" value="1"/>
</dbReference>
<evidence type="ECO:0000313" key="9">
    <source>
        <dbReference type="Proteomes" id="UP000652761"/>
    </source>
</evidence>
<organism evidence="8 9">
    <name type="scientific">Colocasia esculenta</name>
    <name type="common">Wild taro</name>
    <name type="synonym">Arum esculentum</name>
    <dbReference type="NCBI Taxonomy" id="4460"/>
    <lineage>
        <taxon>Eukaryota</taxon>
        <taxon>Viridiplantae</taxon>
        <taxon>Streptophyta</taxon>
        <taxon>Embryophyta</taxon>
        <taxon>Tracheophyta</taxon>
        <taxon>Spermatophyta</taxon>
        <taxon>Magnoliopsida</taxon>
        <taxon>Liliopsida</taxon>
        <taxon>Araceae</taxon>
        <taxon>Aroideae</taxon>
        <taxon>Colocasieae</taxon>
        <taxon>Colocasia</taxon>
    </lineage>
</organism>
<dbReference type="OrthoDB" id="551672at2759"/>
<evidence type="ECO:0000313" key="8">
    <source>
        <dbReference type="EMBL" id="MQM11584.1"/>
    </source>
</evidence>
<feature type="compositionally biased region" description="Gly residues" evidence="6">
    <location>
        <begin position="1"/>
        <end position="12"/>
    </location>
</feature>
<dbReference type="FunFam" id="1.20.5.170:FF:000020">
    <property type="entry name" value="BZIP transcription factor"/>
    <property type="match status" value="1"/>
</dbReference>
<dbReference type="InterPro" id="IPR046347">
    <property type="entry name" value="bZIP_sf"/>
</dbReference>
<protein>
    <recommendedName>
        <fullName evidence="7">BZIP domain-containing protein</fullName>
    </recommendedName>
</protein>
<evidence type="ECO:0000256" key="1">
    <source>
        <dbReference type="ARBA" id="ARBA00004123"/>
    </source>
</evidence>
<dbReference type="Gene3D" id="1.20.5.170">
    <property type="match status" value="1"/>
</dbReference>
<evidence type="ECO:0000256" key="6">
    <source>
        <dbReference type="SAM" id="MobiDB-lite"/>
    </source>
</evidence>
<accession>A0A843X3D8</accession>
<name>A0A843X3D8_COLES</name>
<dbReference type="GO" id="GO:0000976">
    <property type="term" value="F:transcription cis-regulatory region binding"/>
    <property type="evidence" value="ECO:0007669"/>
    <property type="project" value="TreeGrafter"/>
</dbReference>
<reference evidence="8" key="1">
    <citation type="submission" date="2017-07" db="EMBL/GenBank/DDBJ databases">
        <title>Taro Niue Genome Assembly and Annotation.</title>
        <authorList>
            <person name="Atibalentja N."/>
            <person name="Keating K."/>
            <person name="Fields C.J."/>
        </authorList>
    </citation>
    <scope>NUCLEOTIDE SEQUENCE</scope>
    <source>
        <strain evidence="8">Niue_2</strain>
        <tissue evidence="8">Leaf</tissue>
    </source>
</reference>
<dbReference type="SMART" id="SM00338">
    <property type="entry name" value="BRLZ"/>
    <property type="match status" value="1"/>
</dbReference>
<dbReference type="EMBL" id="NMUH01005021">
    <property type="protein sequence ID" value="MQM11584.1"/>
    <property type="molecule type" value="Genomic_DNA"/>
</dbReference>
<dbReference type="GO" id="GO:0005634">
    <property type="term" value="C:nucleus"/>
    <property type="evidence" value="ECO:0007669"/>
    <property type="project" value="UniProtKB-SubCell"/>
</dbReference>
<comment type="subcellular location">
    <subcellularLocation>
        <location evidence="1">Nucleus</location>
    </subcellularLocation>
</comment>
<feature type="domain" description="BZIP" evidence="7">
    <location>
        <begin position="32"/>
        <end position="73"/>
    </location>
</feature>
<evidence type="ECO:0000256" key="3">
    <source>
        <dbReference type="ARBA" id="ARBA00023125"/>
    </source>
</evidence>